<dbReference type="GO" id="GO:0007165">
    <property type="term" value="P:signal transduction"/>
    <property type="evidence" value="ECO:0007669"/>
    <property type="project" value="InterPro"/>
</dbReference>
<dbReference type="InterPro" id="IPR000008">
    <property type="entry name" value="C2_dom"/>
</dbReference>
<dbReference type="SUPFAM" id="SSF50978">
    <property type="entry name" value="WD40 repeat-like"/>
    <property type="match status" value="1"/>
</dbReference>
<evidence type="ECO:0000256" key="5">
    <source>
        <dbReference type="SAM" id="Coils"/>
    </source>
</evidence>
<dbReference type="InterPro" id="IPR001478">
    <property type="entry name" value="PDZ"/>
</dbReference>
<dbReference type="CDD" id="cd00200">
    <property type="entry name" value="WD40"/>
    <property type="match status" value="1"/>
</dbReference>
<dbReference type="GO" id="GO:0005096">
    <property type="term" value="F:GTPase activator activity"/>
    <property type="evidence" value="ECO:0007669"/>
    <property type="project" value="UniProtKB-KW"/>
</dbReference>
<feature type="region of interest" description="Disordered" evidence="6">
    <location>
        <begin position="783"/>
        <end position="883"/>
    </location>
</feature>
<dbReference type="SMART" id="SM00320">
    <property type="entry name" value="WD40"/>
    <property type="match status" value="7"/>
</dbReference>
<accession>A0A914HDY0</accession>
<reference evidence="11" key="1">
    <citation type="submission" date="2022-11" db="UniProtKB">
        <authorList>
            <consortium name="WormBaseParasite"/>
        </authorList>
    </citation>
    <scope>IDENTIFICATION</scope>
</reference>
<proteinExistence type="predicted"/>
<feature type="domain" description="PDZ" evidence="8">
    <location>
        <begin position="672"/>
        <end position="743"/>
    </location>
</feature>
<feature type="region of interest" description="Disordered" evidence="6">
    <location>
        <begin position="1628"/>
        <end position="1683"/>
    </location>
</feature>
<dbReference type="SUPFAM" id="SSF48350">
    <property type="entry name" value="GTPase activation domain, GAP"/>
    <property type="match status" value="1"/>
</dbReference>
<dbReference type="Pfam" id="PF00595">
    <property type="entry name" value="PDZ"/>
    <property type="match status" value="1"/>
</dbReference>
<dbReference type="PANTHER" id="PTHR46150">
    <property type="entry name" value="RHO GTPASE-ACTIVATING PROTEIN 100F"/>
    <property type="match status" value="1"/>
</dbReference>
<dbReference type="Pfam" id="PF00400">
    <property type="entry name" value="WD40"/>
    <property type="match status" value="3"/>
</dbReference>
<dbReference type="InterPro" id="IPR008936">
    <property type="entry name" value="Rho_GTPase_activation_prot"/>
</dbReference>
<evidence type="ECO:0000259" key="9">
    <source>
        <dbReference type="PROSITE" id="PS50238"/>
    </source>
</evidence>
<dbReference type="InterPro" id="IPR020472">
    <property type="entry name" value="WD40_PAC1"/>
</dbReference>
<dbReference type="InterPro" id="IPR015943">
    <property type="entry name" value="WD40/YVTN_repeat-like_dom_sf"/>
</dbReference>
<dbReference type="Pfam" id="PF25336">
    <property type="entry name" value="C2_SYDE"/>
    <property type="match status" value="1"/>
</dbReference>
<keyword evidence="1" id="KW-0343">GTPase activation</keyword>
<dbReference type="SUPFAM" id="SSF49562">
    <property type="entry name" value="C2 domain (Calcium/lipid-binding domain, CaLB)"/>
    <property type="match status" value="1"/>
</dbReference>
<feature type="domain" description="C2" evidence="7">
    <location>
        <begin position="1217"/>
        <end position="1336"/>
    </location>
</feature>
<dbReference type="PROSITE" id="PS00678">
    <property type="entry name" value="WD_REPEATS_1"/>
    <property type="match status" value="2"/>
</dbReference>
<dbReference type="PROSITE" id="PS50106">
    <property type="entry name" value="PDZ"/>
    <property type="match status" value="1"/>
</dbReference>
<feature type="repeat" description="WD" evidence="4">
    <location>
        <begin position="246"/>
        <end position="270"/>
    </location>
</feature>
<dbReference type="Gene3D" id="2.130.10.10">
    <property type="entry name" value="YVTN repeat-like/Quinoprotein amine dehydrogenase"/>
    <property type="match status" value="3"/>
</dbReference>
<feature type="region of interest" description="Disordered" evidence="6">
    <location>
        <begin position="1546"/>
        <end position="1579"/>
    </location>
</feature>
<dbReference type="GO" id="GO:0097060">
    <property type="term" value="C:synaptic membrane"/>
    <property type="evidence" value="ECO:0007669"/>
    <property type="project" value="TreeGrafter"/>
</dbReference>
<dbReference type="WBParaSite" id="Gr19_v10_g15736.t1">
    <property type="protein sequence ID" value="Gr19_v10_g15736.t1"/>
    <property type="gene ID" value="Gr19_v10_g15736"/>
</dbReference>
<keyword evidence="2 4" id="KW-0853">WD repeat</keyword>
<dbReference type="SUPFAM" id="SSF50156">
    <property type="entry name" value="PDZ domain-like"/>
    <property type="match status" value="1"/>
</dbReference>
<dbReference type="GO" id="GO:0046578">
    <property type="term" value="P:regulation of Ras protein signal transduction"/>
    <property type="evidence" value="ECO:0007669"/>
    <property type="project" value="TreeGrafter"/>
</dbReference>
<keyword evidence="10" id="KW-1185">Reference proteome</keyword>
<dbReference type="Proteomes" id="UP000887572">
    <property type="component" value="Unplaced"/>
</dbReference>
<feature type="coiled-coil region" evidence="5">
    <location>
        <begin position="86"/>
        <end position="113"/>
    </location>
</feature>
<name>A0A914HDY0_GLORO</name>
<dbReference type="PROSITE" id="PS50238">
    <property type="entry name" value="RHOGAP"/>
    <property type="match status" value="1"/>
</dbReference>
<evidence type="ECO:0000256" key="3">
    <source>
        <dbReference type="ARBA" id="ARBA00022737"/>
    </source>
</evidence>
<dbReference type="SMART" id="SM00324">
    <property type="entry name" value="RhoGAP"/>
    <property type="match status" value="1"/>
</dbReference>
<evidence type="ECO:0000256" key="4">
    <source>
        <dbReference type="PROSITE-ProRule" id="PRU00221"/>
    </source>
</evidence>
<dbReference type="InterPro" id="IPR057459">
    <property type="entry name" value="SYDE1/2_C2"/>
</dbReference>
<feature type="domain" description="Rho-GAP" evidence="9">
    <location>
        <begin position="1373"/>
        <end position="1607"/>
    </location>
</feature>
<evidence type="ECO:0000259" key="8">
    <source>
        <dbReference type="PROSITE" id="PS50106"/>
    </source>
</evidence>
<dbReference type="InterPro" id="IPR052118">
    <property type="entry name" value="Rho-GAP_regulator"/>
</dbReference>
<feature type="region of interest" description="Disordered" evidence="6">
    <location>
        <begin position="592"/>
        <end position="611"/>
    </location>
</feature>
<evidence type="ECO:0000256" key="6">
    <source>
        <dbReference type="SAM" id="MobiDB-lite"/>
    </source>
</evidence>
<sequence>MDFAECRALILQRLHQRDKQNEQFERFFRQYEQLADQLLHSVAKSNRFNANTQVRGGGDGSSTELEAVRVELAGLYKTKALNDQQLINANNRLGEVEQQLRRAQTEVTGEIRQIKEDRQCLLDEHIALQTAYHSMEEKYVRTDQERAELILRLKELKEKEISLVNDMNEREMQLQHQKIQSQLAEASRPNLLLDAKAYEMITLDGFADLAAASSDVDGGRNRIPSYGDVIPERCVAKFECNEMGEVNDVLFHPNGKFFFTAGMDKKVKMWAMDHDSFCKKADFTGANQAITRLDLDSEFRHILASSNDFAIRIWTIEDQRLRFTFTGHSDKVTTARFFNSGRSVVSGSNDRTIKVWDIAANRCQKTLFPASTVCDLVSNERGIGCPLISCHFDKSIRFWDVRSGDQPANILKLAARVTSLNVTLDCRSLLCSARDETLTLIDLRNFGTLHIYSAEQYRTSSDFGRAVISPSDTFVASGSADGQIFVWNLLTTRLEKVLHKGGHEGVAVLSLSWHPGGHSLLSGDKRRGFCNSLIECDAPLPQPTNGTLAFLCPSALREYLEEGGSQSEKANLKHFNAMAARNAKQKMKRPPQHCEHVAGPSSSSAFGGGGGGQYTGELPEDVYRQLREVDQQSSTLTTRGVQGFSARVLNREEYKTPRYGSVVGGEIRVVQLVEIIKKPGQSLGLYLREGNGVDQFTGVFVSRFGENSELQRCGDILRPGDQVLAVNNVLVREMAIDDVVLMLSIPRRLLLRTSFLKDQRDQLAVRGPSERIERPVVVFQKMPDVDNRRDSEASSSGILAKPASTAASWLGRKVRQQQQQKKQQRMQQQQQSDQQQQQLRHRQYPQQLQQQQQQQQQQQILQPSNSSVGRQMDGTDAVAQSARIQPPRVQPFQQQRHPPFFAHSPPSDAFAFPPPQRHQPFASATLGRLPPSASAPMQRRHFFGAVPASMSSSTGYRAGARTVIGAPTINSTSLPMAPAHFPHQNSLQQPPPYSALLRENDLPPVDWVPHKSNSLPRRRLQSDAFGPSAAQLQQNANIRWRGDAVPPAFHPPPSNAPGAPLPFYANPCAPTHPSGGAFSDIEVGRQRRTFVPMSNGSLVGGTGRTVADIFSAKEYRNWASEDEDDFGGQFVGGRRSRWAEMGRLGAQTRSNSLPPKAVLMENHFVGTPVAQNNFEATSVAQNAPVLANVEGMSPAEKADILDRLHVSPLTNRRVPLRTAGPGFDVDGLSGANSLSGILSVTVVEGRNLKVPDRVHSKQLYCVLEVDEQHRARTGISTPEQHFRWAERFDIDILNATNASFFIYAWHPQLRHRFCHKGDIRLMDAFLVEGFGTNRMFTLQLEPRGQLLLKVAFADMAHCFCRVQRPADRGVFGQPLGWLVQRENVEVPLVLSRLVADLERRGVDMPGLYFLCGATERKVRLRVQLEENSAEADIGERPVPDPNLLTCLVKDFLRELPEPLVPSNIYTMLLDAAAVMPSVDKEGNQKLVMRIVDCLPTPNKNSLVFLMGHFRALLASEPHNGLTMQRLTGVFGPLLFCTFSPLDQYQHHQQQQQQSSVRPPNSSPTSHSAALASSTTTKTSVDHRVDTLNVQQAAHALRLLLDHWPRTAVSTQTAAAAAPAAVLAETERTATAAATAREKEEAMEGTTPEAARAVLEGETPGAPSNNHNKSQRQASGGAPRESIP</sequence>
<evidence type="ECO:0000256" key="2">
    <source>
        <dbReference type="ARBA" id="ARBA00022574"/>
    </source>
</evidence>
<dbReference type="SMART" id="SM00228">
    <property type="entry name" value="PDZ"/>
    <property type="match status" value="1"/>
</dbReference>
<keyword evidence="3" id="KW-0677">Repeat</keyword>
<dbReference type="GO" id="GO:0030030">
    <property type="term" value="P:cell projection organization"/>
    <property type="evidence" value="ECO:0007669"/>
    <property type="project" value="TreeGrafter"/>
</dbReference>
<feature type="repeat" description="WD" evidence="4">
    <location>
        <begin position="283"/>
        <end position="324"/>
    </location>
</feature>
<dbReference type="Pfam" id="PF00620">
    <property type="entry name" value="RhoGAP"/>
    <property type="match status" value="1"/>
</dbReference>
<feature type="compositionally biased region" description="Low complexity" evidence="6">
    <location>
        <begin position="816"/>
        <end position="862"/>
    </location>
</feature>
<dbReference type="InterPro" id="IPR036322">
    <property type="entry name" value="WD40_repeat_dom_sf"/>
</dbReference>
<evidence type="ECO:0000256" key="1">
    <source>
        <dbReference type="ARBA" id="ARBA00022468"/>
    </source>
</evidence>
<feature type="compositionally biased region" description="Basic and acidic residues" evidence="6">
    <location>
        <begin position="783"/>
        <end position="792"/>
    </location>
</feature>
<dbReference type="Gene3D" id="1.10.555.10">
    <property type="entry name" value="Rho GTPase activation protein"/>
    <property type="match status" value="1"/>
</dbReference>
<dbReference type="Gene3D" id="2.30.42.10">
    <property type="match status" value="1"/>
</dbReference>
<dbReference type="InterPro" id="IPR000198">
    <property type="entry name" value="RhoGAP_dom"/>
</dbReference>
<dbReference type="InterPro" id="IPR001680">
    <property type="entry name" value="WD40_rpt"/>
</dbReference>
<dbReference type="PROSITE" id="PS50004">
    <property type="entry name" value="C2"/>
    <property type="match status" value="1"/>
</dbReference>
<dbReference type="PANTHER" id="PTHR46150:SF3">
    <property type="entry name" value="RHO GTPASE-ACTIVATING PROTEIN 100F"/>
    <property type="match status" value="1"/>
</dbReference>
<dbReference type="GO" id="GO:0016477">
    <property type="term" value="P:cell migration"/>
    <property type="evidence" value="ECO:0007669"/>
    <property type="project" value="TreeGrafter"/>
</dbReference>
<evidence type="ECO:0000313" key="11">
    <source>
        <dbReference type="WBParaSite" id="Gr19_v10_g15736.t1"/>
    </source>
</evidence>
<dbReference type="PRINTS" id="PR00320">
    <property type="entry name" value="GPROTEINBRPT"/>
</dbReference>
<organism evidence="10 11">
    <name type="scientific">Globodera rostochiensis</name>
    <name type="common">Golden nematode worm</name>
    <name type="synonym">Heterodera rostochiensis</name>
    <dbReference type="NCBI Taxonomy" id="31243"/>
    <lineage>
        <taxon>Eukaryota</taxon>
        <taxon>Metazoa</taxon>
        <taxon>Ecdysozoa</taxon>
        <taxon>Nematoda</taxon>
        <taxon>Chromadorea</taxon>
        <taxon>Rhabditida</taxon>
        <taxon>Tylenchina</taxon>
        <taxon>Tylenchomorpha</taxon>
        <taxon>Tylenchoidea</taxon>
        <taxon>Heteroderidae</taxon>
        <taxon>Heteroderinae</taxon>
        <taxon>Globodera</taxon>
    </lineage>
</organism>
<dbReference type="PROSITE" id="PS50082">
    <property type="entry name" value="WD_REPEATS_2"/>
    <property type="match status" value="4"/>
</dbReference>
<dbReference type="CDD" id="cd00030">
    <property type="entry name" value="C2"/>
    <property type="match status" value="1"/>
</dbReference>
<feature type="compositionally biased region" description="Polar residues" evidence="6">
    <location>
        <begin position="1661"/>
        <end position="1673"/>
    </location>
</feature>
<dbReference type="PROSITE" id="PS50294">
    <property type="entry name" value="WD_REPEATS_REGION"/>
    <property type="match status" value="1"/>
</dbReference>
<evidence type="ECO:0000313" key="10">
    <source>
        <dbReference type="Proteomes" id="UP000887572"/>
    </source>
</evidence>
<dbReference type="Gene3D" id="2.60.40.150">
    <property type="entry name" value="C2 domain"/>
    <property type="match status" value="1"/>
</dbReference>
<dbReference type="InterPro" id="IPR035892">
    <property type="entry name" value="C2_domain_sf"/>
</dbReference>
<feature type="repeat" description="WD" evidence="4">
    <location>
        <begin position="469"/>
        <end position="497"/>
    </location>
</feature>
<feature type="repeat" description="WD" evidence="4">
    <location>
        <begin position="325"/>
        <end position="366"/>
    </location>
</feature>
<dbReference type="InterPro" id="IPR019775">
    <property type="entry name" value="WD40_repeat_CS"/>
</dbReference>
<dbReference type="InterPro" id="IPR036034">
    <property type="entry name" value="PDZ_sf"/>
</dbReference>
<keyword evidence="5" id="KW-0175">Coiled coil</keyword>
<feature type="compositionally biased region" description="Low complexity" evidence="6">
    <location>
        <begin position="1562"/>
        <end position="1578"/>
    </location>
</feature>
<evidence type="ECO:0000259" key="7">
    <source>
        <dbReference type="PROSITE" id="PS50004"/>
    </source>
</evidence>
<protein>
    <submittedName>
        <fullName evidence="11">Uncharacterized protein</fullName>
    </submittedName>
</protein>